<evidence type="ECO:0000256" key="1">
    <source>
        <dbReference type="ARBA" id="ARBA00005836"/>
    </source>
</evidence>
<gene>
    <name evidence="3" type="ORF">B1B_12728</name>
</gene>
<dbReference type="GO" id="GO:0005829">
    <property type="term" value="C:cytosol"/>
    <property type="evidence" value="ECO:0007669"/>
    <property type="project" value="TreeGrafter"/>
</dbReference>
<feature type="non-terminal residue" evidence="3">
    <location>
        <position position="1"/>
    </location>
</feature>
<evidence type="ECO:0000259" key="2">
    <source>
        <dbReference type="Pfam" id="PF19289"/>
    </source>
</evidence>
<proteinExistence type="inferred from homology"/>
<evidence type="ECO:0000313" key="3">
    <source>
        <dbReference type="EMBL" id="EQD46159.1"/>
    </source>
</evidence>
<accession>T1AZS0</accession>
<dbReference type="SUPFAM" id="SSF111283">
    <property type="entry name" value="Putative modulator of DNA gyrase, PmbA/TldD"/>
    <property type="match status" value="1"/>
</dbReference>
<dbReference type="AlphaFoldDB" id="T1AZS0"/>
<dbReference type="GO" id="GO:0006508">
    <property type="term" value="P:proteolysis"/>
    <property type="evidence" value="ECO:0007669"/>
    <property type="project" value="InterPro"/>
</dbReference>
<dbReference type="PANTHER" id="PTHR30624:SF0">
    <property type="entry name" value="METALLOPROTEASE SLR0863"/>
    <property type="match status" value="1"/>
</dbReference>
<protein>
    <submittedName>
        <fullName evidence="3">Peptidase U62 modulator of DNA gyrase</fullName>
    </submittedName>
</protein>
<dbReference type="Gene3D" id="3.30.2290.10">
    <property type="entry name" value="PmbA/TldD superfamily"/>
    <property type="match status" value="1"/>
</dbReference>
<dbReference type="EMBL" id="AUZY01008358">
    <property type="protein sequence ID" value="EQD46159.1"/>
    <property type="molecule type" value="Genomic_DNA"/>
</dbReference>
<name>T1AZS0_9ZZZZ</name>
<dbReference type="GO" id="GO:0008237">
    <property type="term" value="F:metallopeptidase activity"/>
    <property type="evidence" value="ECO:0007669"/>
    <property type="project" value="InterPro"/>
</dbReference>
<comment type="similarity">
    <text evidence="1">Belongs to the peptidase U62 family.</text>
</comment>
<dbReference type="InterPro" id="IPR035068">
    <property type="entry name" value="TldD/PmbA_N"/>
</dbReference>
<feature type="non-terminal residue" evidence="3">
    <location>
        <position position="278"/>
    </location>
</feature>
<dbReference type="InterPro" id="IPR051463">
    <property type="entry name" value="Peptidase_U62_metallo"/>
</dbReference>
<feature type="domain" description="Metalloprotease TldD/E C-terminal" evidence="2">
    <location>
        <begin position="92"/>
        <end position="278"/>
    </location>
</feature>
<comment type="caution">
    <text evidence="3">The sequence shown here is derived from an EMBL/GenBank/DDBJ whole genome shotgun (WGS) entry which is preliminary data.</text>
</comment>
<organism evidence="3">
    <name type="scientific">mine drainage metagenome</name>
    <dbReference type="NCBI Taxonomy" id="410659"/>
    <lineage>
        <taxon>unclassified sequences</taxon>
        <taxon>metagenomes</taxon>
        <taxon>ecological metagenomes</taxon>
    </lineage>
</organism>
<dbReference type="Pfam" id="PF19289">
    <property type="entry name" value="PmbA_TldD_3rd"/>
    <property type="match status" value="1"/>
</dbReference>
<sequence length="278" mass="30214">QEDGKIVAVQWRYFDRFRRLFFFTSAGAAITQEKLDLGGGVVAIARDGGQSAQRGAPFGSSNDFGVLRRLGPEVRDAARAAVRMLSAEALTPGEYTVVCDPELTGVFTHEAFGHLSEADGQIHDPGLLHELRIGRRFGPQELHIYDTGRDEGTRGYLVVDDEGTPAADVDLIRDGILVGRLHSRRTAGVLGEHATGNGRSINYRHPPIVRMRNTVMAPGSTAREDLFRGIKSGIYAKGSSGGQTNGELFTFRAAEAYRIEDGQITETLRNAVLTGNVF</sequence>
<dbReference type="PANTHER" id="PTHR30624">
    <property type="entry name" value="UNCHARACTERIZED PROTEIN TLDD AND PMBA"/>
    <property type="match status" value="1"/>
</dbReference>
<dbReference type="InterPro" id="IPR036059">
    <property type="entry name" value="TldD/PmbA_sf"/>
</dbReference>
<reference evidence="3" key="1">
    <citation type="submission" date="2013-08" db="EMBL/GenBank/DDBJ databases">
        <authorList>
            <person name="Mendez C."/>
            <person name="Richter M."/>
            <person name="Ferrer M."/>
            <person name="Sanchez J."/>
        </authorList>
    </citation>
    <scope>NUCLEOTIDE SEQUENCE</scope>
</reference>
<dbReference type="InterPro" id="IPR045569">
    <property type="entry name" value="Metalloprtase-TldD/E_C"/>
</dbReference>
<reference evidence="3" key="2">
    <citation type="journal article" date="2014" name="ISME J.">
        <title>Microbial stratification in low pH oxic and suboxic macroscopic growths along an acid mine drainage.</title>
        <authorList>
            <person name="Mendez-Garcia C."/>
            <person name="Mesa V."/>
            <person name="Sprenger R.R."/>
            <person name="Richter M."/>
            <person name="Diez M.S."/>
            <person name="Solano J."/>
            <person name="Bargiela R."/>
            <person name="Golyshina O.V."/>
            <person name="Manteca A."/>
            <person name="Ramos J.L."/>
            <person name="Gallego J.R."/>
            <person name="Llorente I."/>
            <person name="Martins Dos Santos V.A."/>
            <person name="Jensen O.N."/>
            <person name="Pelaez A.I."/>
            <person name="Sanchez J."/>
            <person name="Ferrer M."/>
        </authorList>
    </citation>
    <scope>NUCLEOTIDE SEQUENCE</scope>
</reference>